<comment type="caution">
    <text evidence="2">The sequence shown here is derived from an EMBL/GenBank/DDBJ whole genome shotgun (WGS) entry which is preliminary data.</text>
</comment>
<dbReference type="RefSeq" id="WP_378172057.1">
    <property type="nucleotide sequence ID" value="NZ_JBHTCR010000001.1"/>
</dbReference>
<sequence length="116" mass="13390">MNKTFNLLFFIKKNKIRTNGTAPIYLRITVDGKAAEIAAKRYIDPKKRDNKSQKTVGNSQKAKTLNSYLKTLEQEVYDFHYLMLKEENFVTAESLKSKLLGTDVATRMLILMIKIK</sequence>
<protein>
    <submittedName>
        <fullName evidence="2">Arm DNA-binding domain-containing protein</fullName>
    </submittedName>
</protein>
<feature type="domain" description="Arm DNA-binding" evidence="1">
    <location>
        <begin position="9"/>
        <end position="96"/>
    </location>
</feature>
<accession>A0ABW2LW07</accession>
<keyword evidence="2" id="KW-0238">DNA-binding</keyword>
<organism evidence="2 3">
    <name type="scientific">Chryseobacterium zhengzhouense</name>
    <dbReference type="NCBI Taxonomy" id="1636086"/>
    <lineage>
        <taxon>Bacteria</taxon>
        <taxon>Pseudomonadati</taxon>
        <taxon>Bacteroidota</taxon>
        <taxon>Flavobacteriia</taxon>
        <taxon>Flavobacteriales</taxon>
        <taxon>Weeksellaceae</taxon>
        <taxon>Chryseobacterium group</taxon>
        <taxon>Chryseobacterium</taxon>
    </lineage>
</organism>
<evidence type="ECO:0000259" key="1">
    <source>
        <dbReference type="Pfam" id="PF17293"/>
    </source>
</evidence>
<dbReference type="Pfam" id="PF17293">
    <property type="entry name" value="Arm-DNA-bind_5"/>
    <property type="match status" value="1"/>
</dbReference>
<evidence type="ECO:0000313" key="3">
    <source>
        <dbReference type="Proteomes" id="UP001596550"/>
    </source>
</evidence>
<proteinExistence type="predicted"/>
<dbReference type="GO" id="GO:0003677">
    <property type="term" value="F:DNA binding"/>
    <property type="evidence" value="ECO:0007669"/>
    <property type="project" value="UniProtKB-KW"/>
</dbReference>
<keyword evidence="3" id="KW-1185">Reference proteome</keyword>
<name>A0ABW2LW07_9FLAO</name>
<evidence type="ECO:0000313" key="2">
    <source>
        <dbReference type="EMBL" id="MFC7345302.1"/>
    </source>
</evidence>
<reference evidence="3" key="1">
    <citation type="journal article" date="2019" name="Int. J. Syst. Evol. Microbiol.">
        <title>The Global Catalogue of Microorganisms (GCM) 10K type strain sequencing project: providing services to taxonomists for standard genome sequencing and annotation.</title>
        <authorList>
            <consortium name="The Broad Institute Genomics Platform"/>
            <consortium name="The Broad Institute Genome Sequencing Center for Infectious Disease"/>
            <person name="Wu L."/>
            <person name="Ma J."/>
        </authorList>
    </citation>
    <scope>NUCLEOTIDE SEQUENCE [LARGE SCALE GENOMIC DNA]</scope>
    <source>
        <strain evidence="3">CCUG 54781</strain>
    </source>
</reference>
<gene>
    <name evidence="2" type="ORF">ACFQO9_01055</name>
</gene>
<dbReference type="Proteomes" id="UP001596550">
    <property type="component" value="Unassembled WGS sequence"/>
</dbReference>
<dbReference type="EMBL" id="JBHTCR010000001">
    <property type="protein sequence ID" value="MFC7345302.1"/>
    <property type="molecule type" value="Genomic_DNA"/>
</dbReference>
<dbReference type="InterPro" id="IPR035386">
    <property type="entry name" value="Arm-DNA-bind_5"/>
</dbReference>